<dbReference type="InterPro" id="IPR009071">
    <property type="entry name" value="HMG_box_dom"/>
</dbReference>
<name>A0A9P3GE61_9APHY</name>
<evidence type="ECO:0000256" key="2">
    <source>
        <dbReference type="ARBA" id="ARBA00023163"/>
    </source>
</evidence>
<feature type="region of interest" description="Disordered" evidence="4">
    <location>
        <begin position="93"/>
        <end position="118"/>
    </location>
</feature>
<keyword evidence="2" id="KW-0804">Transcription</keyword>
<dbReference type="Gene3D" id="1.10.30.10">
    <property type="entry name" value="High mobility group box domain"/>
    <property type="match status" value="1"/>
</dbReference>
<dbReference type="SUPFAM" id="SSF47095">
    <property type="entry name" value="HMG-box"/>
    <property type="match status" value="1"/>
</dbReference>
<evidence type="ECO:0000313" key="6">
    <source>
        <dbReference type="EMBL" id="GJE93248.1"/>
    </source>
</evidence>
<sequence>MSSSPNLQAQLDVDDGSRKKRRTSRDDDQPPRPMNSFMLFRQDFLKNTAKGRQPMVPSKAAGLAWKKLSPKEKEHWQMLADVAKEEHKRLYPDYRFQPKRREQPAKKRRVATTTAEHDDEVQDLSDLFTSASRGHLEALDNLPFNAASPPASAFGTPAYDFAPLPDMPSLLLDGAALPPAQGPLYVPASGSPDFDATSPGPAPHDLYDASGPSTFDAPYTSHAAPIALPSLPSLPSLQAPRPQPSEPTYARPTPHALPQTHIVLVLRRALCAGCHATHLAAFPRAQTWATAQNDAAYIRRGALCGACAYRCAAVEREMLRHGARCFDNLEAVEQYDDGGAFQDGPPLSPAHLDRARAELFQFIEGDYMNYDACGPA</sequence>
<dbReference type="GO" id="GO:0001228">
    <property type="term" value="F:DNA-binding transcription activator activity, RNA polymerase II-specific"/>
    <property type="evidence" value="ECO:0007669"/>
    <property type="project" value="TreeGrafter"/>
</dbReference>
<dbReference type="GO" id="GO:0000978">
    <property type="term" value="F:RNA polymerase II cis-regulatory region sequence-specific DNA binding"/>
    <property type="evidence" value="ECO:0007669"/>
    <property type="project" value="TreeGrafter"/>
</dbReference>
<feature type="compositionally biased region" description="Low complexity" evidence="4">
    <location>
        <begin position="231"/>
        <end position="240"/>
    </location>
</feature>
<dbReference type="PROSITE" id="PS50118">
    <property type="entry name" value="HMG_BOX_2"/>
    <property type="match status" value="1"/>
</dbReference>
<accession>A0A9P3GE61</accession>
<feature type="region of interest" description="Disordered" evidence="4">
    <location>
        <begin position="183"/>
        <end position="211"/>
    </location>
</feature>
<dbReference type="CDD" id="cd01389">
    <property type="entry name" value="HMG-box_ROX1-like"/>
    <property type="match status" value="1"/>
</dbReference>
<protein>
    <submittedName>
        <fullName evidence="6">HMG box domain-containing protein</fullName>
    </submittedName>
</protein>
<keyword evidence="1 3" id="KW-0238">DNA-binding</keyword>
<evidence type="ECO:0000256" key="1">
    <source>
        <dbReference type="ARBA" id="ARBA00023125"/>
    </source>
</evidence>
<dbReference type="PANTHER" id="PTHR10270:SF161">
    <property type="entry name" value="SEX-DETERMINING REGION Y PROTEIN"/>
    <property type="match status" value="1"/>
</dbReference>
<dbReference type="AlphaFoldDB" id="A0A9P3GE61"/>
<dbReference type="GO" id="GO:0005634">
    <property type="term" value="C:nucleus"/>
    <property type="evidence" value="ECO:0007669"/>
    <property type="project" value="UniProtKB-UniRule"/>
</dbReference>
<proteinExistence type="predicted"/>
<feature type="region of interest" description="Disordered" evidence="4">
    <location>
        <begin position="231"/>
        <end position="254"/>
    </location>
</feature>
<comment type="caution">
    <text evidence="6">The sequence shown here is derived from an EMBL/GenBank/DDBJ whole genome shotgun (WGS) entry which is preliminary data.</text>
</comment>
<evidence type="ECO:0000256" key="4">
    <source>
        <dbReference type="SAM" id="MobiDB-lite"/>
    </source>
</evidence>
<dbReference type="PANTHER" id="PTHR10270">
    <property type="entry name" value="SOX TRANSCRIPTION FACTOR"/>
    <property type="match status" value="1"/>
</dbReference>
<dbReference type="EMBL" id="BPQB01000031">
    <property type="protein sequence ID" value="GJE93248.1"/>
    <property type="molecule type" value="Genomic_DNA"/>
</dbReference>
<reference evidence="6 7" key="1">
    <citation type="submission" date="2021-08" db="EMBL/GenBank/DDBJ databases">
        <title>Draft Genome Sequence of Phanerochaete sordida strain YK-624.</title>
        <authorList>
            <person name="Mori T."/>
            <person name="Dohra H."/>
            <person name="Suzuki T."/>
            <person name="Kawagishi H."/>
            <person name="Hirai H."/>
        </authorList>
    </citation>
    <scope>NUCLEOTIDE SEQUENCE [LARGE SCALE GENOMIC DNA]</scope>
    <source>
        <strain evidence="6 7">YK-624</strain>
    </source>
</reference>
<organism evidence="6 7">
    <name type="scientific">Phanerochaete sordida</name>
    <dbReference type="NCBI Taxonomy" id="48140"/>
    <lineage>
        <taxon>Eukaryota</taxon>
        <taxon>Fungi</taxon>
        <taxon>Dikarya</taxon>
        <taxon>Basidiomycota</taxon>
        <taxon>Agaricomycotina</taxon>
        <taxon>Agaricomycetes</taxon>
        <taxon>Polyporales</taxon>
        <taxon>Phanerochaetaceae</taxon>
        <taxon>Phanerochaete</taxon>
    </lineage>
</organism>
<keyword evidence="3" id="KW-0539">Nucleus</keyword>
<dbReference type="OrthoDB" id="6247875at2759"/>
<dbReference type="InterPro" id="IPR050140">
    <property type="entry name" value="SRY-related_HMG-box_TF-like"/>
</dbReference>
<evidence type="ECO:0000259" key="5">
    <source>
        <dbReference type="PROSITE" id="PS50118"/>
    </source>
</evidence>
<feature type="region of interest" description="Disordered" evidence="4">
    <location>
        <begin position="1"/>
        <end position="37"/>
    </location>
</feature>
<dbReference type="GO" id="GO:0030154">
    <property type="term" value="P:cell differentiation"/>
    <property type="evidence" value="ECO:0007669"/>
    <property type="project" value="TreeGrafter"/>
</dbReference>
<dbReference type="Proteomes" id="UP000703269">
    <property type="component" value="Unassembled WGS sequence"/>
</dbReference>
<dbReference type="GO" id="GO:0000122">
    <property type="term" value="P:negative regulation of transcription by RNA polymerase II"/>
    <property type="evidence" value="ECO:0007669"/>
    <property type="project" value="TreeGrafter"/>
</dbReference>
<gene>
    <name evidence="6" type="ORF">PsYK624_094070</name>
</gene>
<dbReference type="SMART" id="SM00398">
    <property type="entry name" value="HMG"/>
    <property type="match status" value="1"/>
</dbReference>
<keyword evidence="7" id="KW-1185">Reference proteome</keyword>
<dbReference type="Pfam" id="PF00505">
    <property type="entry name" value="HMG_box"/>
    <property type="match status" value="1"/>
</dbReference>
<feature type="domain" description="HMG box" evidence="5">
    <location>
        <begin position="30"/>
        <end position="95"/>
    </location>
</feature>
<dbReference type="InterPro" id="IPR036910">
    <property type="entry name" value="HMG_box_dom_sf"/>
</dbReference>
<feature type="DNA-binding region" description="HMG box" evidence="3">
    <location>
        <begin position="30"/>
        <end position="95"/>
    </location>
</feature>
<evidence type="ECO:0000313" key="7">
    <source>
        <dbReference type="Proteomes" id="UP000703269"/>
    </source>
</evidence>
<evidence type="ECO:0000256" key="3">
    <source>
        <dbReference type="PROSITE-ProRule" id="PRU00267"/>
    </source>
</evidence>